<gene>
    <name evidence="1" type="ORF">SE15_06210</name>
</gene>
<protein>
    <submittedName>
        <fullName evidence="1">Uncharacterized protein</fullName>
    </submittedName>
</protein>
<dbReference type="RefSeq" id="WP_054521200.1">
    <property type="nucleotide sequence ID" value="NZ_LGKO01000002.1"/>
</dbReference>
<dbReference type="AlphaFoldDB" id="A0A0P6Y756"/>
<dbReference type="EMBL" id="LGKO01000002">
    <property type="protein sequence ID" value="KPL84641.1"/>
    <property type="molecule type" value="Genomic_DNA"/>
</dbReference>
<sequence length="94" mass="10408">MFPRRWFKTSVILALLVLILTFQGVQSGNSALALQGQWVSGSGTPASEKWALTFTTGEPFDPVPMQGERYRFESGIPIQTSCRGYVLFLPLVGR</sequence>
<comment type="caution">
    <text evidence="1">The sequence shown here is derived from an EMBL/GenBank/DDBJ whole genome shotgun (WGS) entry which is preliminary data.</text>
</comment>
<reference evidence="1 2" key="1">
    <citation type="submission" date="2015-07" db="EMBL/GenBank/DDBJ databases">
        <title>Whole genome sequence of Thermanaerothrix daxensis DSM 23592.</title>
        <authorList>
            <person name="Hemp J."/>
            <person name="Ward L.M."/>
            <person name="Pace L.A."/>
            <person name="Fischer W.W."/>
        </authorList>
    </citation>
    <scope>NUCLEOTIDE SEQUENCE [LARGE SCALE GENOMIC DNA]</scope>
    <source>
        <strain evidence="1 2">GNS-1</strain>
    </source>
</reference>
<dbReference type="Proteomes" id="UP000050544">
    <property type="component" value="Unassembled WGS sequence"/>
</dbReference>
<accession>A0A0P6Y756</accession>
<evidence type="ECO:0000313" key="2">
    <source>
        <dbReference type="Proteomes" id="UP000050544"/>
    </source>
</evidence>
<evidence type="ECO:0000313" key="1">
    <source>
        <dbReference type="EMBL" id="KPL84641.1"/>
    </source>
</evidence>
<name>A0A0P6Y756_9CHLR</name>
<proteinExistence type="predicted"/>
<organism evidence="1 2">
    <name type="scientific">Thermanaerothrix daxensis</name>
    <dbReference type="NCBI Taxonomy" id="869279"/>
    <lineage>
        <taxon>Bacteria</taxon>
        <taxon>Bacillati</taxon>
        <taxon>Chloroflexota</taxon>
        <taxon>Anaerolineae</taxon>
        <taxon>Anaerolineales</taxon>
        <taxon>Anaerolineaceae</taxon>
        <taxon>Thermanaerothrix</taxon>
    </lineage>
</organism>
<dbReference type="STRING" id="869279.SE15_06210"/>
<keyword evidence="2" id="KW-1185">Reference proteome</keyword>